<organism evidence="2">
    <name type="scientific">Anguilla anguilla</name>
    <name type="common">European freshwater eel</name>
    <name type="synonym">Muraena anguilla</name>
    <dbReference type="NCBI Taxonomy" id="7936"/>
    <lineage>
        <taxon>Eukaryota</taxon>
        <taxon>Metazoa</taxon>
        <taxon>Chordata</taxon>
        <taxon>Craniata</taxon>
        <taxon>Vertebrata</taxon>
        <taxon>Euteleostomi</taxon>
        <taxon>Actinopterygii</taxon>
        <taxon>Neopterygii</taxon>
        <taxon>Teleostei</taxon>
        <taxon>Anguilliformes</taxon>
        <taxon>Anguillidae</taxon>
        <taxon>Anguilla</taxon>
    </lineage>
</organism>
<feature type="region of interest" description="Disordered" evidence="1">
    <location>
        <begin position="1"/>
        <end position="65"/>
    </location>
</feature>
<evidence type="ECO:0000313" key="2">
    <source>
        <dbReference type="EMBL" id="JAH72793.1"/>
    </source>
</evidence>
<evidence type="ECO:0000256" key="1">
    <source>
        <dbReference type="SAM" id="MobiDB-lite"/>
    </source>
</evidence>
<feature type="compositionally biased region" description="Low complexity" evidence="1">
    <location>
        <begin position="32"/>
        <end position="43"/>
    </location>
</feature>
<dbReference type="EMBL" id="GBXM01035784">
    <property type="protein sequence ID" value="JAH72793.1"/>
    <property type="molecule type" value="Transcribed_RNA"/>
</dbReference>
<accession>A0A0E9V6E9</accession>
<name>A0A0E9V6E9_ANGAN</name>
<feature type="compositionally biased region" description="Gly residues" evidence="1">
    <location>
        <begin position="55"/>
        <end position="65"/>
    </location>
</feature>
<protein>
    <submittedName>
        <fullName evidence="2">Uncharacterized protein</fullName>
    </submittedName>
</protein>
<sequence>MDKSSFPAQTGYSVRGAKSTTTECPNFKKTKTVTGSGESSTGGHMAVTGRSKGRSWGGQRGCRGC</sequence>
<proteinExistence type="predicted"/>
<dbReference type="AlphaFoldDB" id="A0A0E9V6E9"/>
<feature type="compositionally biased region" description="Polar residues" evidence="1">
    <location>
        <begin position="1"/>
        <end position="24"/>
    </location>
</feature>
<reference evidence="2" key="1">
    <citation type="submission" date="2014-11" db="EMBL/GenBank/DDBJ databases">
        <authorList>
            <person name="Amaro Gonzalez C."/>
        </authorList>
    </citation>
    <scope>NUCLEOTIDE SEQUENCE</scope>
</reference>
<reference evidence="2" key="2">
    <citation type="journal article" date="2015" name="Fish Shellfish Immunol.">
        <title>Early steps in the European eel (Anguilla anguilla)-Vibrio vulnificus interaction in the gills: Role of the RtxA13 toxin.</title>
        <authorList>
            <person name="Callol A."/>
            <person name="Pajuelo D."/>
            <person name="Ebbesson L."/>
            <person name="Teles M."/>
            <person name="MacKenzie S."/>
            <person name="Amaro C."/>
        </authorList>
    </citation>
    <scope>NUCLEOTIDE SEQUENCE</scope>
</reference>